<evidence type="ECO:0000256" key="3">
    <source>
        <dbReference type="PROSITE-ProRule" id="PRU00358"/>
    </source>
</evidence>
<dbReference type="SMART" id="SM00466">
    <property type="entry name" value="SRA"/>
    <property type="match status" value="1"/>
</dbReference>
<evidence type="ECO:0000256" key="1">
    <source>
        <dbReference type="ARBA" id="ARBA00004286"/>
    </source>
</evidence>
<dbReference type="EMBL" id="MNCJ02000317">
    <property type="protein sequence ID" value="KAF5820206.1"/>
    <property type="molecule type" value="Genomic_DNA"/>
</dbReference>
<dbReference type="SUPFAM" id="SSF88697">
    <property type="entry name" value="PUA domain-like"/>
    <property type="match status" value="1"/>
</dbReference>
<dbReference type="GO" id="GO:0005634">
    <property type="term" value="C:nucleus"/>
    <property type="evidence" value="ECO:0007669"/>
    <property type="project" value="UniProtKB-SubCell"/>
</dbReference>
<dbReference type="InterPro" id="IPR036987">
    <property type="entry name" value="SRA-YDG_sf"/>
</dbReference>
<gene>
    <name evidence="6" type="ORF">HanXRQr2_Chr02g0086151</name>
</gene>
<dbReference type="InterPro" id="IPR051357">
    <property type="entry name" value="H3K9_HMTase_SUVAR3-9"/>
</dbReference>
<name>A0A9K3P195_HELAN</name>
<comment type="subcellular location">
    <subcellularLocation>
        <location evidence="1">Chromosome</location>
    </subcellularLocation>
    <subcellularLocation>
        <location evidence="3">Nucleus</location>
    </subcellularLocation>
</comment>
<evidence type="ECO:0000313" key="7">
    <source>
        <dbReference type="Proteomes" id="UP000215914"/>
    </source>
</evidence>
<dbReference type="PANTHER" id="PTHR45660">
    <property type="entry name" value="HISTONE-LYSINE N-METHYLTRANSFERASE SETMAR"/>
    <property type="match status" value="1"/>
</dbReference>
<sequence>MGSLIDLNLHPDPPNPTAGCSTSAATLITPKIEPKLEPLDHPPPNPNPNLGLPTTQPISHPEPVPDETNVYSEFDRISEMFLTAFANKIEKKDDFMLTDPDAQAIVPVPEQTHEENQLANATYRRKDPPRSSELVRVSNLGTEDERYFREVMRKTRMIYDSLRVLVVAEDEKRRSFDFVKSPRSRGDLKAASVMKERGLWLNRDKRIVGAIPGVNVGDVFFFRMELCVVGLHGQAQAGIDYLTSGQSSNGEPIATSVIVSGGYEDDEDAGDVIIYTGHGGQDKHSRQVLHQKLEGGNLGMERSMHYGIEILGCMMH</sequence>
<dbReference type="PANTHER" id="PTHR45660:SF3">
    <property type="entry name" value="HISTONE-LYSINE N-METHYLTRANSFERASE FAMILY MEMBER SUVH9"/>
    <property type="match status" value="1"/>
</dbReference>
<evidence type="ECO:0000256" key="2">
    <source>
        <dbReference type="ARBA" id="ARBA00023242"/>
    </source>
</evidence>
<feature type="domain" description="YDG" evidence="5">
    <location>
        <begin position="209"/>
        <end position="316"/>
    </location>
</feature>
<comment type="caution">
    <text evidence="6">The sequence shown here is derived from an EMBL/GenBank/DDBJ whole genome shotgun (WGS) entry which is preliminary data.</text>
</comment>
<reference evidence="6" key="1">
    <citation type="journal article" date="2017" name="Nature">
        <title>The sunflower genome provides insights into oil metabolism, flowering and Asterid evolution.</title>
        <authorList>
            <person name="Badouin H."/>
            <person name="Gouzy J."/>
            <person name="Grassa C.J."/>
            <person name="Murat F."/>
            <person name="Staton S.E."/>
            <person name="Cottret L."/>
            <person name="Lelandais-Briere C."/>
            <person name="Owens G.L."/>
            <person name="Carrere S."/>
            <person name="Mayjonade B."/>
            <person name="Legrand L."/>
            <person name="Gill N."/>
            <person name="Kane N.C."/>
            <person name="Bowers J.E."/>
            <person name="Hubner S."/>
            <person name="Bellec A."/>
            <person name="Berard A."/>
            <person name="Berges H."/>
            <person name="Blanchet N."/>
            <person name="Boniface M.C."/>
            <person name="Brunel D."/>
            <person name="Catrice O."/>
            <person name="Chaidir N."/>
            <person name="Claudel C."/>
            <person name="Donnadieu C."/>
            <person name="Faraut T."/>
            <person name="Fievet G."/>
            <person name="Helmstetter N."/>
            <person name="King M."/>
            <person name="Knapp S.J."/>
            <person name="Lai Z."/>
            <person name="Le Paslier M.C."/>
            <person name="Lippi Y."/>
            <person name="Lorenzon L."/>
            <person name="Mandel J.R."/>
            <person name="Marage G."/>
            <person name="Marchand G."/>
            <person name="Marquand E."/>
            <person name="Bret-Mestries E."/>
            <person name="Morien E."/>
            <person name="Nambeesan S."/>
            <person name="Nguyen T."/>
            <person name="Pegot-Espagnet P."/>
            <person name="Pouilly N."/>
            <person name="Raftis F."/>
            <person name="Sallet E."/>
            <person name="Schiex T."/>
            <person name="Thomas J."/>
            <person name="Vandecasteele C."/>
            <person name="Vares D."/>
            <person name="Vear F."/>
            <person name="Vautrin S."/>
            <person name="Crespi M."/>
            <person name="Mangin B."/>
            <person name="Burke J.M."/>
            <person name="Salse J."/>
            <person name="Munos S."/>
            <person name="Vincourt P."/>
            <person name="Rieseberg L.H."/>
            <person name="Langlade N.B."/>
        </authorList>
    </citation>
    <scope>NUCLEOTIDE SEQUENCE</scope>
    <source>
        <tissue evidence="6">Leaves</tissue>
    </source>
</reference>
<protein>
    <submittedName>
        <fullName evidence="6">Histone-lysine N-methyltransferase</fullName>
        <ecNumber evidence="6">2.1.1.354</ecNumber>
    </submittedName>
</protein>
<dbReference type="PROSITE" id="PS51015">
    <property type="entry name" value="YDG"/>
    <property type="match status" value="1"/>
</dbReference>
<keyword evidence="2 3" id="KW-0539">Nucleus</keyword>
<dbReference type="InterPro" id="IPR003105">
    <property type="entry name" value="SRA_YDG"/>
</dbReference>
<dbReference type="GO" id="GO:0003690">
    <property type="term" value="F:double-stranded DNA binding"/>
    <property type="evidence" value="ECO:0000318"/>
    <property type="project" value="GO_Central"/>
</dbReference>
<dbReference type="Gramene" id="mRNA:HanXRQr2_Chr02g0086151">
    <property type="protein sequence ID" value="mRNA:HanXRQr2_Chr02g0086151"/>
    <property type="gene ID" value="HanXRQr2_Chr02g0086151"/>
</dbReference>
<accession>A0A9K3P195</accession>
<dbReference type="AlphaFoldDB" id="A0A9K3P195"/>
<evidence type="ECO:0000256" key="4">
    <source>
        <dbReference type="SAM" id="MobiDB-lite"/>
    </source>
</evidence>
<evidence type="ECO:0000313" key="6">
    <source>
        <dbReference type="EMBL" id="KAF5820206.1"/>
    </source>
</evidence>
<dbReference type="Gene3D" id="2.30.280.10">
    <property type="entry name" value="SRA-YDG"/>
    <property type="match status" value="1"/>
</dbReference>
<keyword evidence="6" id="KW-0808">Transferase</keyword>
<dbReference type="GO" id="GO:0140999">
    <property type="term" value="F:histone H3K4 trimethyltransferase activity"/>
    <property type="evidence" value="ECO:0007669"/>
    <property type="project" value="UniProtKB-EC"/>
</dbReference>
<dbReference type="Pfam" id="PF02182">
    <property type="entry name" value="SAD_SRA"/>
    <property type="match status" value="1"/>
</dbReference>
<proteinExistence type="predicted"/>
<dbReference type="EC" id="2.1.1.354" evidence="6"/>
<dbReference type="GO" id="GO:0032259">
    <property type="term" value="P:methylation"/>
    <property type="evidence" value="ECO:0007669"/>
    <property type="project" value="UniProtKB-KW"/>
</dbReference>
<dbReference type="GO" id="GO:0005694">
    <property type="term" value="C:chromosome"/>
    <property type="evidence" value="ECO:0007669"/>
    <property type="project" value="UniProtKB-SubCell"/>
</dbReference>
<evidence type="ECO:0000259" key="5">
    <source>
        <dbReference type="PROSITE" id="PS51015"/>
    </source>
</evidence>
<dbReference type="GO" id="GO:0042054">
    <property type="term" value="F:histone methyltransferase activity"/>
    <property type="evidence" value="ECO:0000318"/>
    <property type="project" value="GO_Central"/>
</dbReference>
<dbReference type="Proteomes" id="UP000215914">
    <property type="component" value="Unassembled WGS sequence"/>
</dbReference>
<feature type="region of interest" description="Disordered" evidence="4">
    <location>
        <begin position="1"/>
        <end position="60"/>
    </location>
</feature>
<dbReference type="InterPro" id="IPR015947">
    <property type="entry name" value="PUA-like_sf"/>
</dbReference>
<organism evidence="6 7">
    <name type="scientific">Helianthus annuus</name>
    <name type="common">Common sunflower</name>
    <dbReference type="NCBI Taxonomy" id="4232"/>
    <lineage>
        <taxon>Eukaryota</taxon>
        <taxon>Viridiplantae</taxon>
        <taxon>Streptophyta</taxon>
        <taxon>Embryophyta</taxon>
        <taxon>Tracheophyta</taxon>
        <taxon>Spermatophyta</taxon>
        <taxon>Magnoliopsida</taxon>
        <taxon>eudicotyledons</taxon>
        <taxon>Gunneridae</taxon>
        <taxon>Pentapetalae</taxon>
        <taxon>asterids</taxon>
        <taxon>campanulids</taxon>
        <taxon>Asterales</taxon>
        <taxon>Asteraceae</taxon>
        <taxon>Asteroideae</taxon>
        <taxon>Heliantheae alliance</taxon>
        <taxon>Heliantheae</taxon>
        <taxon>Helianthus</taxon>
    </lineage>
</organism>
<keyword evidence="7" id="KW-1185">Reference proteome</keyword>
<reference evidence="6" key="2">
    <citation type="submission" date="2020-06" db="EMBL/GenBank/DDBJ databases">
        <title>Helianthus annuus Genome sequencing and assembly Release 2.</title>
        <authorList>
            <person name="Gouzy J."/>
            <person name="Langlade N."/>
            <person name="Munos S."/>
        </authorList>
    </citation>
    <scope>NUCLEOTIDE SEQUENCE</scope>
    <source>
        <tissue evidence="6">Leaves</tissue>
    </source>
</reference>
<keyword evidence="6" id="KW-0489">Methyltransferase</keyword>